<comment type="pathway">
    <text evidence="1">Amino-acid biosynthesis; L-asparagine biosynthesis; L-asparagine from L-aspartate (L-Gln route): step 1/1.</text>
</comment>
<proteinExistence type="inferred from homology"/>
<comment type="caution">
    <text evidence="10">The sequence shown here is derived from an EMBL/GenBank/DDBJ whole genome shotgun (WGS) entry which is preliminary data.</text>
</comment>
<keyword evidence="6" id="KW-0028">Amino-acid biosynthesis</keyword>
<dbReference type="PROSITE" id="PS51278">
    <property type="entry name" value="GATASE_TYPE_2"/>
    <property type="match status" value="1"/>
</dbReference>
<dbReference type="EC" id="6.3.5.4" evidence="3"/>
<name>A0ABW7ST46_9ACTN</name>
<accession>A0ABW7ST46</accession>
<comment type="catalytic activity">
    <reaction evidence="8">
        <text>L-aspartate + L-glutamine + ATP + H2O = L-asparagine + L-glutamate + AMP + diphosphate + H(+)</text>
        <dbReference type="Rhea" id="RHEA:12228"/>
        <dbReference type="ChEBI" id="CHEBI:15377"/>
        <dbReference type="ChEBI" id="CHEBI:15378"/>
        <dbReference type="ChEBI" id="CHEBI:29985"/>
        <dbReference type="ChEBI" id="CHEBI:29991"/>
        <dbReference type="ChEBI" id="CHEBI:30616"/>
        <dbReference type="ChEBI" id="CHEBI:33019"/>
        <dbReference type="ChEBI" id="CHEBI:58048"/>
        <dbReference type="ChEBI" id="CHEBI:58359"/>
        <dbReference type="ChEBI" id="CHEBI:456215"/>
        <dbReference type="EC" id="6.3.5.4"/>
    </reaction>
</comment>
<dbReference type="InterPro" id="IPR033738">
    <property type="entry name" value="AsnB_N"/>
</dbReference>
<dbReference type="PANTHER" id="PTHR43284:SF1">
    <property type="entry name" value="ASPARAGINE SYNTHETASE"/>
    <property type="match status" value="1"/>
</dbReference>
<dbReference type="InterPro" id="IPR029055">
    <property type="entry name" value="Ntn_hydrolases_N"/>
</dbReference>
<evidence type="ECO:0000256" key="7">
    <source>
        <dbReference type="ARBA" id="ARBA00022962"/>
    </source>
</evidence>
<dbReference type="RefSeq" id="WP_396685379.1">
    <property type="nucleotide sequence ID" value="NZ_JBIRPU010000036.1"/>
</dbReference>
<keyword evidence="7" id="KW-0315">Glutamine amidotransferase</keyword>
<dbReference type="NCBIfam" id="TIGR01536">
    <property type="entry name" value="asn_synth_AEB"/>
    <property type="match status" value="1"/>
</dbReference>
<dbReference type="Gene3D" id="3.60.20.10">
    <property type="entry name" value="Glutamine Phosphoribosylpyrophosphate, subunit 1, domain 1"/>
    <property type="match status" value="1"/>
</dbReference>
<dbReference type="PANTHER" id="PTHR43284">
    <property type="entry name" value="ASPARAGINE SYNTHETASE (GLUTAMINE-HYDROLYZING)"/>
    <property type="match status" value="1"/>
</dbReference>
<dbReference type="CDD" id="cd01991">
    <property type="entry name" value="Asn_synthase_B_C"/>
    <property type="match status" value="1"/>
</dbReference>
<comment type="similarity">
    <text evidence="2">Belongs to the asparagine synthetase family.</text>
</comment>
<dbReference type="GO" id="GO:0004066">
    <property type="term" value="F:asparagine synthase (glutamine-hydrolyzing) activity"/>
    <property type="evidence" value="ECO:0007669"/>
    <property type="project" value="UniProtKB-EC"/>
</dbReference>
<dbReference type="Pfam" id="PF13537">
    <property type="entry name" value="GATase_7"/>
    <property type="match status" value="1"/>
</dbReference>
<evidence type="ECO:0000256" key="5">
    <source>
        <dbReference type="ARBA" id="ARBA00022840"/>
    </source>
</evidence>
<evidence type="ECO:0000259" key="9">
    <source>
        <dbReference type="PROSITE" id="PS51278"/>
    </source>
</evidence>
<keyword evidence="10" id="KW-0436">Ligase</keyword>
<evidence type="ECO:0000256" key="6">
    <source>
        <dbReference type="ARBA" id="ARBA00022888"/>
    </source>
</evidence>
<evidence type="ECO:0000256" key="8">
    <source>
        <dbReference type="ARBA" id="ARBA00048741"/>
    </source>
</evidence>
<evidence type="ECO:0000313" key="11">
    <source>
        <dbReference type="Proteomes" id="UP001611075"/>
    </source>
</evidence>
<dbReference type="Gene3D" id="3.40.50.620">
    <property type="entry name" value="HUPs"/>
    <property type="match status" value="1"/>
</dbReference>
<protein>
    <recommendedName>
        <fullName evidence="3">asparagine synthase (glutamine-hydrolyzing)</fullName>
        <ecNumber evidence="3">6.3.5.4</ecNumber>
    </recommendedName>
</protein>
<keyword evidence="6" id="KW-0061">Asparagine biosynthesis</keyword>
<evidence type="ECO:0000256" key="4">
    <source>
        <dbReference type="ARBA" id="ARBA00022741"/>
    </source>
</evidence>
<dbReference type="Pfam" id="PF00733">
    <property type="entry name" value="Asn_synthase"/>
    <property type="match status" value="1"/>
</dbReference>
<sequence>MCGIAGVARLDGAHLDEGADVLLQRLADILAHRGPDDRELLRDGPVGLAFNRLSLTDPVGGGQPLVSDDGSLVLIANGEIYNHRELAATLPAGTRLRTGSDCEVLLYLYREHGLDFLDRVRGMYAVILFDRRKGQLILARDRFGIKPLYYHRNQSRIILASEIKALFAEPGTPRRFDWASALTTPLLSAAPYLSDTSTTTWFEDVQTVPAGTIMRIDLADGRTREHRYWSFPERPEQVPTSADEFVERYRDLFVASVEECATADAELGLFLSGGIDSAAVAALAGEHTGQLHTFTVLSASTYRSQDAEFGHRVAAKYGLPNHQVVFDAERVPEPAEWRRLLWLVENPICGPEVFYKHELHRYAKAARPELRGMLLGAASDEFNGGYSVSVAGGGDWGDFERHVLSMSRAGVLGKHPGLAPWWTAGAESLFTDEVVRRFAGPMGDPYELYLRWQYGKVQQYNVWHEDRTAAGSGIEARVPFLDHRLVELVAAVPPHLRAELLWDKQILRRGMRGILPDDVVNRPKQAFFYGAGLQHTYRMVRRMLEQHGGALIDEAMAAPLANEFLDADALRQALRRSVDDPPGAQVEIALRVVNVGLLAGMAADRPAPTSDTPAGPLPRSVAVTDWAAEHAELERLAGLRPVVLDDDVPRLAGNVMLLTHPAEPQLWYLTVDGSIEFVLDDDEPIFRDLLTKIDGATTVAALRERLGCSPDELYPTIVDLIERRLVRLD</sequence>
<dbReference type="InterPro" id="IPR006426">
    <property type="entry name" value="Asn_synth_AEB"/>
</dbReference>
<dbReference type="SUPFAM" id="SSF56235">
    <property type="entry name" value="N-terminal nucleophile aminohydrolases (Ntn hydrolases)"/>
    <property type="match status" value="1"/>
</dbReference>
<evidence type="ECO:0000256" key="3">
    <source>
        <dbReference type="ARBA" id="ARBA00012737"/>
    </source>
</evidence>
<evidence type="ECO:0000256" key="2">
    <source>
        <dbReference type="ARBA" id="ARBA00005752"/>
    </source>
</evidence>
<keyword evidence="4" id="KW-0547">Nucleotide-binding</keyword>
<organism evidence="10 11">
    <name type="scientific">Micromonospora rubida</name>
    <dbReference type="NCBI Taxonomy" id="2697657"/>
    <lineage>
        <taxon>Bacteria</taxon>
        <taxon>Bacillati</taxon>
        <taxon>Actinomycetota</taxon>
        <taxon>Actinomycetes</taxon>
        <taxon>Micromonosporales</taxon>
        <taxon>Micromonosporaceae</taxon>
        <taxon>Micromonospora</taxon>
    </lineage>
</organism>
<dbReference type="EMBL" id="JBIRPU010000036">
    <property type="protein sequence ID" value="MFI0796866.1"/>
    <property type="molecule type" value="Genomic_DNA"/>
</dbReference>
<dbReference type="InterPro" id="IPR014729">
    <property type="entry name" value="Rossmann-like_a/b/a_fold"/>
</dbReference>
<feature type="domain" description="Glutamine amidotransferase type-2" evidence="9">
    <location>
        <begin position="2"/>
        <end position="219"/>
    </location>
</feature>
<evidence type="ECO:0000313" key="10">
    <source>
        <dbReference type="EMBL" id="MFI0796866.1"/>
    </source>
</evidence>
<dbReference type="CDD" id="cd00712">
    <property type="entry name" value="AsnB"/>
    <property type="match status" value="1"/>
</dbReference>
<keyword evidence="11" id="KW-1185">Reference proteome</keyword>
<dbReference type="SUPFAM" id="SSF52402">
    <property type="entry name" value="Adenine nucleotide alpha hydrolases-like"/>
    <property type="match status" value="1"/>
</dbReference>
<dbReference type="Proteomes" id="UP001611075">
    <property type="component" value="Unassembled WGS sequence"/>
</dbReference>
<dbReference type="InterPro" id="IPR051786">
    <property type="entry name" value="ASN_synthetase/amidase"/>
</dbReference>
<keyword evidence="5" id="KW-0067">ATP-binding</keyword>
<dbReference type="InterPro" id="IPR017932">
    <property type="entry name" value="GATase_2_dom"/>
</dbReference>
<gene>
    <name evidence="10" type="primary">asnB</name>
    <name evidence="10" type="ORF">ACH4OY_29890</name>
</gene>
<evidence type="ECO:0000256" key="1">
    <source>
        <dbReference type="ARBA" id="ARBA00005187"/>
    </source>
</evidence>
<dbReference type="InterPro" id="IPR001962">
    <property type="entry name" value="Asn_synthase"/>
</dbReference>
<reference evidence="10 11" key="1">
    <citation type="submission" date="2024-10" db="EMBL/GenBank/DDBJ databases">
        <title>The Natural Products Discovery Center: Release of the First 8490 Sequenced Strains for Exploring Actinobacteria Biosynthetic Diversity.</title>
        <authorList>
            <person name="Kalkreuter E."/>
            <person name="Kautsar S.A."/>
            <person name="Yang D."/>
            <person name="Bader C.D."/>
            <person name="Teijaro C.N."/>
            <person name="Fluegel L."/>
            <person name="Davis C.M."/>
            <person name="Simpson J.R."/>
            <person name="Lauterbach L."/>
            <person name="Steele A.D."/>
            <person name="Gui C."/>
            <person name="Meng S."/>
            <person name="Li G."/>
            <person name="Viehrig K."/>
            <person name="Ye F."/>
            <person name="Su P."/>
            <person name="Kiefer A.F."/>
            <person name="Nichols A."/>
            <person name="Cepeda A.J."/>
            <person name="Yan W."/>
            <person name="Fan B."/>
            <person name="Jiang Y."/>
            <person name="Adhikari A."/>
            <person name="Zheng C.-J."/>
            <person name="Schuster L."/>
            <person name="Cowan T.M."/>
            <person name="Smanski M.J."/>
            <person name="Chevrette M.G."/>
            <person name="De Carvalho L.P.S."/>
            <person name="Shen B."/>
        </authorList>
    </citation>
    <scope>NUCLEOTIDE SEQUENCE [LARGE SCALE GENOMIC DNA]</scope>
    <source>
        <strain evidence="10 11">NPDC021253</strain>
    </source>
</reference>